<dbReference type="Proteomes" id="UP001164761">
    <property type="component" value="Chromosome"/>
</dbReference>
<keyword evidence="1" id="KW-0732">Signal</keyword>
<evidence type="ECO:0000313" key="3">
    <source>
        <dbReference type="Proteomes" id="UP001164761"/>
    </source>
</evidence>
<accession>A0ABY6ZM22</accession>
<evidence type="ECO:0000313" key="2">
    <source>
        <dbReference type="EMBL" id="WAH43010.1"/>
    </source>
</evidence>
<name>A0ABY6ZM22_9BACL</name>
<reference evidence="2" key="1">
    <citation type="submission" date="2022-08" db="EMBL/GenBank/DDBJ databases">
        <title>Alicyclobacillus fastidiosus DSM 17978, complete genome.</title>
        <authorList>
            <person name="Wang Q."/>
            <person name="Cai R."/>
            <person name="Wang Z."/>
        </authorList>
    </citation>
    <scope>NUCLEOTIDE SEQUENCE</scope>
    <source>
        <strain evidence="2">DSM 17978</strain>
    </source>
</reference>
<feature type="chain" id="PRO_5045779644" description="MBL fold metallo-hydrolase" evidence="1">
    <location>
        <begin position="28"/>
        <end position="81"/>
    </location>
</feature>
<proteinExistence type="predicted"/>
<evidence type="ECO:0000256" key="1">
    <source>
        <dbReference type="SAM" id="SignalP"/>
    </source>
</evidence>
<evidence type="ECO:0008006" key="4">
    <source>
        <dbReference type="Google" id="ProtNLM"/>
    </source>
</evidence>
<gene>
    <name evidence="2" type="ORF">NZD89_06235</name>
</gene>
<feature type="signal peptide" evidence="1">
    <location>
        <begin position="1"/>
        <end position="27"/>
    </location>
</feature>
<dbReference type="RefSeq" id="WP_268006887.1">
    <property type="nucleotide sequence ID" value="NZ_BSUT01000001.1"/>
</dbReference>
<organism evidence="2 3">
    <name type="scientific">Alicyclobacillus fastidiosus</name>
    <dbReference type="NCBI Taxonomy" id="392011"/>
    <lineage>
        <taxon>Bacteria</taxon>
        <taxon>Bacillati</taxon>
        <taxon>Bacillota</taxon>
        <taxon>Bacilli</taxon>
        <taxon>Bacillales</taxon>
        <taxon>Alicyclobacillaceae</taxon>
        <taxon>Alicyclobacillus</taxon>
    </lineage>
</organism>
<sequence length="81" mass="8452">MKALHRAVVIGSLSLASIVTVPALASADTTGTDTTSSIPANAQTWTVGDVSFVEWTEGSHMYLAITTSQGTVIVDPPIVMY</sequence>
<keyword evidence="3" id="KW-1185">Reference proteome</keyword>
<dbReference type="EMBL" id="CP104067">
    <property type="protein sequence ID" value="WAH43010.1"/>
    <property type="molecule type" value="Genomic_DNA"/>
</dbReference>
<protein>
    <recommendedName>
        <fullName evidence="4">MBL fold metallo-hydrolase</fullName>
    </recommendedName>
</protein>